<name>A0A455VJL8_9CAUD</name>
<dbReference type="EMBL" id="AP019527">
    <property type="protein sequence ID" value="BBI90304.1"/>
    <property type="molecule type" value="Genomic_DNA"/>
</dbReference>
<reference evidence="2 3" key="1">
    <citation type="submission" date="2019-03" db="EMBL/GenBank/DDBJ databases">
        <title>Complete genome sequencing analysis of lytic phage phiQ1.</title>
        <authorList>
            <person name="Kimuro A."/>
            <person name="Yamasaka A."/>
            <person name="Fujino Y."/>
            <person name="Doi K."/>
        </authorList>
    </citation>
    <scope>NUCLEOTIDE SEQUENCE [LARGE SCALE GENOMIC DNA]</scope>
    <source>
        <strain evidence="3">phiQ1</strain>
    </source>
</reference>
<proteinExistence type="predicted"/>
<protein>
    <submittedName>
        <fullName evidence="2">Structural protein</fullName>
    </submittedName>
</protein>
<dbReference type="Proteomes" id="UP000291120">
    <property type="component" value="Segment"/>
</dbReference>
<accession>A0A455VJL8</accession>
<feature type="region of interest" description="Disordered" evidence="1">
    <location>
        <begin position="283"/>
        <end position="309"/>
    </location>
</feature>
<keyword evidence="3" id="KW-1185">Reference proteome</keyword>
<evidence type="ECO:0000313" key="2">
    <source>
        <dbReference type="EMBL" id="BBI90304.1"/>
    </source>
</evidence>
<dbReference type="GeneID" id="56132499"/>
<evidence type="ECO:0000256" key="1">
    <source>
        <dbReference type="SAM" id="MobiDB-lite"/>
    </source>
</evidence>
<dbReference type="KEGG" id="vg:56132499"/>
<evidence type="ECO:0000313" key="3">
    <source>
        <dbReference type="Proteomes" id="UP000291120"/>
    </source>
</evidence>
<organism evidence="2 3">
    <name type="scientific">Lactococcus phage phiQ1</name>
    <dbReference type="NCBI Taxonomy" id="2488571"/>
    <lineage>
        <taxon>Viruses</taxon>
        <taxon>Duplodnaviria</taxon>
        <taxon>Heunggongvirae</taxon>
        <taxon>Uroviricota</taxon>
        <taxon>Caudoviricetes</taxon>
        <taxon>Teubervirus</taxon>
        <taxon>Teubervirus Q1</taxon>
    </lineage>
</organism>
<sequence>MTIMRLNGKNIYIPKDATAELAALKQKHKEDVEMLVTTTTNRDSSTNGRIDGTLISIGDLDTRIKKLETGEGENWEGPLNQEATRRLQADTNLKNQLDQEVGQRTQLQNDYTTFRDSNKPYLDVYRKLHKYDRTFVPRIPDWIGHYPGGKGSTGQLGNSLLLARRDGNTVHIQGELVVRQTIPANIDQPIFDLPQDCVPYIDVSALMQGSGGSQWLLTIKRERTGNTTGGASLSRYRNGASNIDATVGVWLPINISYQILPIGSDGNINPAYTFGASPQWKDDPTYAASTTGNPVTTDMTPRNTDGTPL</sequence>
<feature type="compositionally biased region" description="Polar residues" evidence="1">
    <location>
        <begin position="287"/>
        <end position="309"/>
    </location>
</feature>
<dbReference type="RefSeq" id="YP_009900281.1">
    <property type="nucleotide sequence ID" value="NC_049805.1"/>
</dbReference>